<evidence type="ECO:0000313" key="2">
    <source>
        <dbReference type="EMBL" id="NMH82638.1"/>
    </source>
</evidence>
<dbReference type="RefSeq" id="WP_169400623.1">
    <property type="nucleotide sequence ID" value="NZ_BAAAJH010000006.1"/>
</dbReference>
<protein>
    <submittedName>
        <fullName evidence="2">Extracellular solute-binding protein</fullName>
    </submittedName>
</protein>
<dbReference type="InterPro" id="IPR050490">
    <property type="entry name" value="Bact_solute-bd_prot1"/>
</dbReference>
<evidence type="ECO:0000256" key="1">
    <source>
        <dbReference type="SAM" id="SignalP"/>
    </source>
</evidence>
<dbReference type="PANTHER" id="PTHR43649:SF14">
    <property type="entry name" value="BLR3389 PROTEIN"/>
    <property type="match status" value="1"/>
</dbReference>
<organism evidence="2 3">
    <name type="scientific">Pseudonocardia xinjiangensis</name>
    <dbReference type="NCBI Taxonomy" id="75289"/>
    <lineage>
        <taxon>Bacteria</taxon>
        <taxon>Bacillati</taxon>
        <taxon>Actinomycetota</taxon>
        <taxon>Actinomycetes</taxon>
        <taxon>Pseudonocardiales</taxon>
        <taxon>Pseudonocardiaceae</taxon>
        <taxon>Pseudonocardia</taxon>
    </lineage>
</organism>
<dbReference type="Pfam" id="PF01547">
    <property type="entry name" value="SBP_bac_1"/>
    <property type="match status" value="1"/>
</dbReference>
<proteinExistence type="predicted"/>
<feature type="signal peptide" evidence="1">
    <location>
        <begin position="1"/>
        <end position="24"/>
    </location>
</feature>
<dbReference type="SUPFAM" id="SSF53850">
    <property type="entry name" value="Periplasmic binding protein-like II"/>
    <property type="match status" value="1"/>
</dbReference>
<reference evidence="2 3" key="1">
    <citation type="submission" date="2020-04" db="EMBL/GenBank/DDBJ databases">
        <authorList>
            <person name="Klaysubun C."/>
            <person name="Duangmal K."/>
            <person name="Lipun K."/>
        </authorList>
    </citation>
    <scope>NUCLEOTIDE SEQUENCE [LARGE SCALE GENOMIC DNA]</scope>
    <source>
        <strain evidence="2 3">JCM 11839</strain>
    </source>
</reference>
<dbReference type="PANTHER" id="PTHR43649">
    <property type="entry name" value="ARABINOSE-BINDING PROTEIN-RELATED"/>
    <property type="match status" value="1"/>
</dbReference>
<name>A0ABX1RQH1_9PSEU</name>
<comment type="caution">
    <text evidence="2">The sequence shown here is derived from an EMBL/GenBank/DDBJ whole genome shotgun (WGS) entry which is preliminary data.</text>
</comment>
<accession>A0ABX1RQH1</accession>
<evidence type="ECO:0000313" key="3">
    <source>
        <dbReference type="Proteomes" id="UP001296706"/>
    </source>
</evidence>
<gene>
    <name evidence="2" type="ORF">HF577_36835</name>
</gene>
<feature type="chain" id="PRO_5045696756" evidence="1">
    <location>
        <begin position="25"/>
        <end position="437"/>
    </location>
</feature>
<dbReference type="Proteomes" id="UP001296706">
    <property type="component" value="Unassembled WGS sequence"/>
</dbReference>
<dbReference type="EMBL" id="JAAXKY010000272">
    <property type="protein sequence ID" value="NMH82638.1"/>
    <property type="molecule type" value="Genomic_DNA"/>
</dbReference>
<dbReference type="Gene3D" id="3.40.190.10">
    <property type="entry name" value="Periplasmic binding protein-like II"/>
    <property type="match status" value="2"/>
</dbReference>
<dbReference type="InterPro" id="IPR006059">
    <property type="entry name" value="SBP"/>
</dbReference>
<sequence length="437" mass="45823">MPTWSTVRTTLVAAAAVLTVTATAACGTAGPAGAGGSGGLTLWTLENEGINGVQQAAVDSFNAGEGPDIALRTYVNDPYKAALQTAIGSPNAPDIFYNWGGGNLKGYVDAGQVADLTAALDAKPEVKDAFLPSVMQVGTIDGKIYGIPMQGVQPVSFFYNKDAFAKAGITAFPTTWQGFLETIDKLKAAGIQPISLAGSQPWTELMYLEYLLDRNGGPDKFQAIADGKPGAWSDPAVITSLTQIKDLVDRGAFGSNFSAVNYDNQGSQALLTSGRAAMELMGSWEVTSLNDNFPDFLKADKLGWADFPAVEGGTGDPKNLVGNPSNFYSVAASSKDVAAATKFLVDNMTSPAYVKGMIDVGQVPAIKGLDQQVATGQFAAFNQYSYSAVQKAPTFTQSWDQALAADVSQSMLTNLSQVFLGSMTPEQFGQAMDAASK</sequence>
<keyword evidence="3" id="KW-1185">Reference proteome</keyword>
<keyword evidence="1" id="KW-0732">Signal</keyword>